<evidence type="ECO:0000259" key="2">
    <source>
        <dbReference type="Pfam" id="PF07635"/>
    </source>
</evidence>
<dbReference type="InParanoid" id="A0A1H9CBI9"/>
<protein>
    <submittedName>
        <fullName evidence="3">Uncharacterized membrane protein</fullName>
    </submittedName>
</protein>
<evidence type="ECO:0000313" key="3">
    <source>
        <dbReference type="EMBL" id="SEP98058.1"/>
    </source>
</evidence>
<evidence type="ECO:0000256" key="1">
    <source>
        <dbReference type="SAM" id="Phobius"/>
    </source>
</evidence>
<dbReference type="OrthoDB" id="713772at2"/>
<dbReference type="SUPFAM" id="SSF52047">
    <property type="entry name" value="RNI-like"/>
    <property type="match status" value="1"/>
</dbReference>
<dbReference type="PANTHER" id="PTHR35889">
    <property type="entry name" value="CYCLOINULO-OLIGOSACCHARIDE FRUCTANOTRANSFERASE-RELATED"/>
    <property type="match status" value="1"/>
</dbReference>
<dbReference type="EMBL" id="FOFB01000004">
    <property type="protein sequence ID" value="SEP98058.1"/>
    <property type="molecule type" value="Genomic_DNA"/>
</dbReference>
<accession>A0A1H9CBI9</accession>
<reference evidence="4" key="1">
    <citation type="submission" date="2016-10" db="EMBL/GenBank/DDBJ databases">
        <authorList>
            <person name="Varghese N."/>
            <person name="Submissions S."/>
        </authorList>
    </citation>
    <scope>NUCLEOTIDE SEQUENCE [LARGE SCALE GENOMIC DNA]</scope>
    <source>
        <strain evidence="4">DSM 24740</strain>
    </source>
</reference>
<feature type="transmembrane region" description="Helical" evidence="1">
    <location>
        <begin position="16"/>
        <end position="36"/>
    </location>
</feature>
<name>A0A1H9CBI9_9BACT</name>
<dbReference type="Proteomes" id="UP000199021">
    <property type="component" value="Unassembled WGS sequence"/>
</dbReference>
<feature type="transmembrane region" description="Helical" evidence="1">
    <location>
        <begin position="79"/>
        <end position="98"/>
    </location>
</feature>
<dbReference type="PANTHER" id="PTHR35889:SF3">
    <property type="entry name" value="F-BOX DOMAIN-CONTAINING PROTEIN"/>
    <property type="match status" value="1"/>
</dbReference>
<sequence length="465" mass="50940">MPTILLSDFGLFVGRFHPILVHLPIGFLLLAVLMEFWPGDKLRPAIRISWVAGAAAAVAAAGCGWLLANESGGGDTLWWHRWLGISVAILAVSGVFLTRKGGKTAKYFGVLVAGLLGLAGHQGGNLTHGETYLFEHAPVAIQKIAGHAPDSSAVKDWTRVNTDSINLYASFLQPALNKSCVRCHNAGKQNGDLRMDEPHFIFRGGDGGPAVKAGSPMASSWMKRITLPKENVKSMPPQGDGFDYATIALLRYWIEQGADTLAVLDPRDTPEEIKELLLRDYGLDLRPRLFVETLHAPAVSAQNLDKLRELHWSVSPLNPAGPALEAKPTPGKQLEPSALMKLAEIAPEQISYLSLDRLPFDDAQLEPLARFPNLNRLRLNGTAVSPKTVERLKGLRHLESLNLYGTEVDDRIFEHLASYPALKRLYLWQTKVSPDAVRAFSEAHPDVSIDTGFTFTKGDNETNTK</sequence>
<dbReference type="STRING" id="478744.SAMN05444359_104122"/>
<feature type="transmembrane region" description="Helical" evidence="1">
    <location>
        <begin position="48"/>
        <end position="67"/>
    </location>
</feature>
<dbReference type="Gene3D" id="3.80.10.10">
    <property type="entry name" value="Ribonuclease Inhibitor"/>
    <property type="match status" value="1"/>
</dbReference>
<gene>
    <name evidence="3" type="ORF">SAMN05444359_104122</name>
</gene>
<dbReference type="AlphaFoldDB" id="A0A1H9CBI9"/>
<dbReference type="Pfam" id="PF07635">
    <property type="entry name" value="PSCyt1"/>
    <property type="match status" value="1"/>
</dbReference>
<dbReference type="RefSeq" id="WP_139211768.1">
    <property type="nucleotide sequence ID" value="NZ_FOFB01000004.1"/>
</dbReference>
<keyword evidence="1" id="KW-0812">Transmembrane</keyword>
<feature type="domain" description="Cytochrome C Planctomycete-type" evidence="2">
    <location>
        <begin position="180"/>
        <end position="239"/>
    </location>
</feature>
<keyword evidence="1" id="KW-0472">Membrane</keyword>
<proteinExistence type="predicted"/>
<keyword evidence="1" id="KW-1133">Transmembrane helix</keyword>
<dbReference type="InterPro" id="IPR032675">
    <property type="entry name" value="LRR_dom_sf"/>
</dbReference>
<organism evidence="3 4">
    <name type="scientific">Neolewinella agarilytica</name>
    <dbReference type="NCBI Taxonomy" id="478744"/>
    <lineage>
        <taxon>Bacteria</taxon>
        <taxon>Pseudomonadati</taxon>
        <taxon>Bacteroidota</taxon>
        <taxon>Saprospiria</taxon>
        <taxon>Saprospirales</taxon>
        <taxon>Lewinellaceae</taxon>
        <taxon>Neolewinella</taxon>
    </lineage>
</organism>
<evidence type="ECO:0000313" key="4">
    <source>
        <dbReference type="Proteomes" id="UP000199021"/>
    </source>
</evidence>
<dbReference type="InterPro" id="IPR011429">
    <property type="entry name" value="Cyt_c_Planctomycete-type"/>
</dbReference>
<keyword evidence="4" id="KW-1185">Reference proteome</keyword>